<protein>
    <submittedName>
        <fullName evidence="2">Uncharacterized protein</fullName>
    </submittedName>
</protein>
<feature type="compositionally biased region" description="Basic and acidic residues" evidence="1">
    <location>
        <begin position="338"/>
        <end position="350"/>
    </location>
</feature>
<evidence type="ECO:0000313" key="2">
    <source>
        <dbReference type="EMBL" id="KAK4228129.1"/>
    </source>
</evidence>
<feature type="compositionally biased region" description="Gly residues" evidence="1">
    <location>
        <begin position="873"/>
        <end position="884"/>
    </location>
</feature>
<feature type="compositionally biased region" description="Polar residues" evidence="1">
    <location>
        <begin position="579"/>
        <end position="597"/>
    </location>
</feature>
<feature type="region of interest" description="Disordered" evidence="1">
    <location>
        <begin position="1034"/>
        <end position="1054"/>
    </location>
</feature>
<dbReference type="AlphaFoldDB" id="A0AAN7BRA4"/>
<feature type="compositionally biased region" description="Polar residues" evidence="1">
    <location>
        <begin position="107"/>
        <end position="122"/>
    </location>
</feature>
<reference evidence="2" key="1">
    <citation type="journal article" date="2023" name="Mol. Phylogenet. Evol.">
        <title>Genome-scale phylogeny and comparative genomics of the fungal order Sordariales.</title>
        <authorList>
            <person name="Hensen N."/>
            <person name="Bonometti L."/>
            <person name="Westerberg I."/>
            <person name="Brannstrom I.O."/>
            <person name="Guillou S."/>
            <person name="Cros-Aarteil S."/>
            <person name="Calhoun S."/>
            <person name="Haridas S."/>
            <person name="Kuo A."/>
            <person name="Mondo S."/>
            <person name="Pangilinan J."/>
            <person name="Riley R."/>
            <person name="LaButti K."/>
            <person name="Andreopoulos B."/>
            <person name="Lipzen A."/>
            <person name="Chen C."/>
            <person name="Yan M."/>
            <person name="Daum C."/>
            <person name="Ng V."/>
            <person name="Clum A."/>
            <person name="Steindorff A."/>
            <person name="Ohm R.A."/>
            <person name="Martin F."/>
            <person name="Silar P."/>
            <person name="Natvig D.O."/>
            <person name="Lalanne C."/>
            <person name="Gautier V."/>
            <person name="Ament-Velasquez S.L."/>
            <person name="Kruys A."/>
            <person name="Hutchinson M.I."/>
            <person name="Powell A.J."/>
            <person name="Barry K."/>
            <person name="Miller A.N."/>
            <person name="Grigoriev I.V."/>
            <person name="Debuchy R."/>
            <person name="Gladieux P."/>
            <person name="Hiltunen Thoren M."/>
            <person name="Johannesson H."/>
        </authorList>
    </citation>
    <scope>NUCLEOTIDE SEQUENCE</scope>
    <source>
        <strain evidence="2">CBS 990.96</strain>
    </source>
</reference>
<evidence type="ECO:0000256" key="1">
    <source>
        <dbReference type="SAM" id="MobiDB-lite"/>
    </source>
</evidence>
<proteinExistence type="predicted"/>
<dbReference type="Proteomes" id="UP001301958">
    <property type="component" value="Unassembled WGS sequence"/>
</dbReference>
<feature type="compositionally biased region" description="Low complexity" evidence="1">
    <location>
        <begin position="261"/>
        <end position="279"/>
    </location>
</feature>
<feature type="compositionally biased region" description="Low complexity" evidence="1">
    <location>
        <begin position="131"/>
        <end position="143"/>
    </location>
</feature>
<feature type="region of interest" description="Disordered" evidence="1">
    <location>
        <begin position="107"/>
        <end position="300"/>
    </location>
</feature>
<reference evidence="2" key="2">
    <citation type="submission" date="2023-05" db="EMBL/GenBank/DDBJ databases">
        <authorList>
            <consortium name="Lawrence Berkeley National Laboratory"/>
            <person name="Steindorff A."/>
            <person name="Hensen N."/>
            <person name="Bonometti L."/>
            <person name="Westerberg I."/>
            <person name="Brannstrom I.O."/>
            <person name="Guillou S."/>
            <person name="Cros-Aarteil S."/>
            <person name="Calhoun S."/>
            <person name="Haridas S."/>
            <person name="Kuo A."/>
            <person name="Mondo S."/>
            <person name="Pangilinan J."/>
            <person name="Riley R."/>
            <person name="Labutti K."/>
            <person name="Andreopoulos B."/>
            <person name="Lipzen A."/>
            <person name="Chen C."/>
            <person name="Yanf M."/>
            <person name="Daum C."/>
            <person name="Ng V."/>
            <person name="Clum A."/>
            <person name="Ohm R."/>
            <person name="Martin F."/>
            <person name="Silar P."/>
            <person name="Natvig D."/>
            <person name="Lalanne C."/>
            <person name="Gautier V."/>
            <person name="Ament-Velasquez S.L."/>
            <person name="Kruys A."/>
            <person name="Hutchinson M.I."/>
            <person name="Powell A.J."/>
            <person name="Barry K."/>
            <person name="Miller A.N."/>
            <person name="Grigoriev I.V."/>
            <person name="Debuchy R."/>
            <person name="Gladieux P."/>
            <person name="Thoren M.H."/>
            <person name="Johannesson H."/>
        </authorList>
    </citation>
    <scope>NUCLEOTIDE SEQUENCE</scope>
    <source>
        <strain evidence="2">CBS 990.96</strain>
    </source>
</reference>
<gene>
    <name evidence="2" type="ORF">QBC38DRAFT_476198</name>
</gene>
<accession>A0AAN7BRA4</accession>
<dbReference type="EMBL" id="MU865323">
    <property type="protein sequence ID" value="KAK4228129.1"/>
    <property type="molecule type" value="Genomic_DNA"/>
</dbReference>
<feature type="compositionally biased region" description="Basic and acidic residues" evidence="1">
    <location>
        <begin position="29"/>
        <end position="38"/>
    </location>
</feature>
<feature type="compositionally biased region" description="Basic and acidic residues" evidence="1">
    <location>
        <begin position="668"/>
        <end position="680"/>
    </location>
</feature>
<comment type="caution">
    <text evidence="2">The sequence shown here is derived from an EMBL/GenBank/DDBJ whole genome shotgun (WGS) entry which is preliminary data.</text>
</comment>
<feature type="region of interest" description="Disordered" evidence="1">
    <location>
        <begin position="641"/>
        <end position="686"/>
    </location>
</feature>
<feature type="compositionally biased region" description="Polar residues" evidence="1">
    <location>
        <begin position="40"/>
        <end position="52"/>
    </location>
</feature>
<feature type="region of interest" description="Disordered" evidence="1">
    <location>
        <begin position="1"/>
        <end position="93"/>
    </location>
</feature>
<feature type="compositionally biased region" description="Polar residues" evidence="1">
    <location>
        <begin position="211"/>
        <end position="232"/>
    </location>
</feature>
<feature type="compositionally biased region" description="Polar residues" evidence="1">
    <location>
        <begin position="288"/>
        <end position="300"/>
    </location>
</feature>
<feature type="region of interest" description="Disordered" evidence="1">
    <location>
        <begin position="579"/>
        <end position="600"/>
    </location>
</feature>
<sequence length="1127" mass="118889">MLSHLRFHRRAPSNPSSPTPDQVAAWEGAAHHDHHPESAQDMSPNPLQASQPLPSPMAPRPDAPDVSESPVPIGNLSRSKPPPPPINTGLAGRPVLLAAKQAKTTSFVAPTELQQASATASVNRPAKTRLSSEPASLPSSSSSAPPPETQKPRKGLPFLKNPVSSLLMRRKSSQAPIDLKPVDTTPSYDPRIRGTRVHDFSAPRKRVVPNPATTQVDISSTDTPGVTSQSPQPEAFDHALSRLSLTDKPVPPVPPKDGTASSVHTLSSKTSKTSIKGQSPTVDPRASVRSTASRAFSLSSRSVRNSIMSAVPKHMKSTSSRFSFDMIGSAKQEKLLEERHRQREQGKKTPDLASPARDSRYDDFDEDFDYDAMLDDDGLEEPIPGVNADYDDVDQDFEASMDPDNDQENFAGFVFQRSNPASALASPHTPAVLATPRDANGKVIGFAMTKDITPDVPTPVTADAPALPKFEDATSGLGIHMAEDKVKESTPEDSIYQTSHQPAQVPAQKNTKHDDDIYFDDGLRDELDFQDDGFVFDESIFDNNDTDQYGRPIPGAFAQAQEAMRAVQLQLKRESDLTSDLSRQSAIPQSTTHTSISVGPEYPVVGKEQSASGPGLMMSMPGQDLAYQAALAEAAQKAAASGKFRRGSSPPPAAELTITSPTDSAADSLHHSQPDNSLDHYEDDYDDGGFDSNYDFDFDDEAIIAEANASALANDSDGWYGQEFGFYSAPIPGGNGNRDPNPSALSAENLFSYANGGYFGPAGGLARTTSGRVVSREPNLTPITERSEYSNRNSIMSLTLPPVIGSAEGPGTGARNSLGSPGLAQLALMGLDDADSTMSLSALMKLRNKAWGGSQASLPSSREGSPRSERAPPGGGEGKGGGDMFAGHLHASNISGHARKGSSFSLWTENGDVSTAAGGNGSGGSPVTTATNGGLFAANNLLPGGVVLSPLPQRPGMNMGMGVGMGMGGIGGMFSPSGPIGSIPPLLAIPSPLPQGLNGGMSSGFACSPVLEDEEVENGLAGYEDEDEYDGYLEEDDVNGDEEDGNQKNNHHGGLAPALPVDGFVDVSCAAKGMGHKHKGSADSISYTAMDDGVEGGGKRWVVERRRMGDAGEVEILGREVVEGGRI</sequence>
<keyword evidence="3" id="KW-1185">Reference proteome</keyword>
<evidence type="ECO:0000313" key="3">
    <source>
        <dbReference type="Proteomes" id="UP001301958"/>
    </source>
</evidence>
<name>A0AAN7BRA4_9PEZI</name>
<feature type="region of interest" description="Disordered" evidence="1">
    <location>
        <begin position="852"/>
        <end position="889"/>
    </location>
</feature>
<organism evidence="2 3">
    <name type="scientific">Podospora fimiseda</name>
    <dbReference type="NCBI Taxonomy" id="252190"/>
    <lineage>
        <taxon>Eukaryota</taxon>
        <taxon>Fungi</taxon>
        <taxon>Dikarya</taxon>
        <taxon>Ascomycota</taxon>
        <taxon>Pezizomycotina</taxon>
        <taxon>Sordariomycetes</taxon>
        <taxon>Sordariomycetidae</taxon>
        <taxon>Sordariales</taxon>
        <taxon>Podosporaceae</taxon>
        <taxon>Podospora</taxon>
    </lineage>
</organism>
<feature type="compositionally biased region" description="Basic residues" evidence="1">
    <location>
        <begin position="1"/>
        <end position="11"/>
    </location>
</feature>
<feature type="compositionally biased region" description="Acidic residues" evidence="1">
    <location>
        <begin position="1034"/>
        <end position="1044"/>
    </location>
</feature>
<feature type="compositionally biased region" description="Basic and acidic residues" evidence="1">
    <location>
        <begin position="190"/>
        <end position="202"/>
    </location>
</feature>
<feature type="region of interest" description="Disordered" evidence="1">
    <location>
        <begin position="338"/>
        <end position="361"/>
    </location>
</feature>